<accession>A0A8S3EPT2</accession>
<gene>
    <name evidence="1" type="ORF">SMN809_LOCUS60302</name>
</gene>
<comment type="caution">
    <text evidence="1">The sequence shown here is derived from an EMBL/GenBank/DDBJ whole genome shotgun (WGS) entry which is preliminary data.</text>
</comment>
<evidence type="ECO:0000313" key="2">
    <source>
        <dbReference type="Proteomes" id="UP000676336"/>
    </source>
</evidence>
<sequence>LVLEQQQLQSTATNEHKRLQKEKIEELQLAERE</sequence>
<dbReference type="AlphaFoldDB" id="A0A8S3EPT2"/>
<proteinExistence type="predicted"/>
<feature type="non-terminal residue" evidence="1">
    <location>
        <position position="1"/>
    </location>
</feature>
<organism evidence="1 2">
    <name type="scientific">Rotaria magnacalcarata</name>
    <dbReference type="NCBI Taxonomy" id="392030"/>
    <lineage>
        <taxon>Eukaryota</taxon>
        <taxon>Metazoa</taxon>
        <taxon>Spiralia</taxon>
        <taxon>Gnathifera</taxon>
        <taxon>Rotifera</taxon>
        <taxon>Eurotatoria</taxon>
        <taxon>Bdelloidea</taxon>
        <taxon>Philodinida</taxon>
        <taxon>Philodinidae</taxon>
        <taxon>Rotaria</taxon>
    </lineage>
</organism>
<dbReference type="Proteomes" id="UP000676336">
    <property type="component" value="Unassembled WGS sequence"/>
</dbReference>
<name>A0A8S3EPT2_9BILA</name>
<protein>
    <submittedName>
        <fullName evidence="1">Uncharacterized protein</fullName>
    </submittedName>
</protein>
<reference evidence="1" key="1">
    <citation type="submission" date="2021-02" db="EMBL/GenBank/DDBJ databases">
        <authorList>
            <person name="Nowell W R."/>
        </authorList>
    </citation>
    <scope>NUCLEOTIDE SEQUENCE</scope>
</reference>
<dbReference type="EMBL" id="CAJOBI010234202">
    <property type="protein sequence ID" value="CAF5071352.1"/>
    <property type="molecule type" value="Genomic_DNA"/>
</dbReference>
<evidence type="ECO:0000313" key="1">
    <source>
        <dbReference type="EMBL" id="CAF5071352.1"/>
    </source>
</evidence>